<keyword evidence="27" id="KW-1185">Reference proteome</keyword>
<dbReference type="EMBL" id="JYNY01000083">
    <property type="protein sequence ID" value="KJJ85749.1"/>
    <property type="molecule type" value="Genomic_DNA"/>
</dbReference>
<evidence type="ECO:0000313" key="19">
    <source>
        <dbReference type="EMBL" id="KJJ85184.1"/>
    </source>
</evidence>
<evidence type="ECO:0000313" key="18">
    <source>
        <dbReference type="EMBL" id="KJJ85006.1"/>
    </source>
</evidence>
<dbReference type="EMBL" id="JYNY01000480">
    <property type="protein sequence ID" value="KJJ83799.1"/>
    <property type="molecule type" value="Genomic_DNA"/>
</dbReference>
<evidence type="ECO:0000313" key="13">
    <source>
        <dbReference type="EMBL" id="KJJ84641.1"/>
    </source>
</evidence>
<dbReference type="InterPro" id="IPR027417">
    <property type="entry name" value="P-loop_NTPase"/>
</dbReference>
<dbReference type="EMBL" id="JYNY01000564">
    <property type="protein sequence ID" value="KJJ83481.1"/>
    <property type="molecule type" value="Genomic_DNA"/>
</dbReference>
<evidence type="ECO:0000313" key="23">
    <source>
        <dbReference type="EMBL" id="KJJ85848.1"/>
    </source>
</evidence>
<dbReference type="EMBL" id="JYNY01000008">
    <property type="protein sequence ID" value="KJJ86119.1"/>
    <property type="molecule type" value="Genomic_DNA"/>
</dbReference>
<dbReference type="EMBL" id="JYNY01000231">
    <property type="protein sequence ID" value="KJJ85006.1"/>
    <property type="molecule type" value="Genomic_DNA"/>
</dbReference>
<dbReference type="EMBL" id="JYNY01000528">
    <property type="protein sequence ID" value="KJJ83588.1"/>
    <property type="molecule type" value="Genomic_DNA"/>
</dbReference>
<evidence type="ECO:0000313" key="16">
    <source>
        <dbReference type="EMBL" id="KJJ84861.1"/>
    </source>
</evidence>
<dbReference type="EMBL" id="JYNY01000475">
    <property type="protein sequence ID" value="KJJ83820.1"/>
    <property type="molecule type" value="Genomic_DNA"/>
</dbReference>
<sequence length="247" mass="28291">MNSLKNRLKDFKLSGICNSLEERLSLAKQKSMGYLEFLELLVEDEYNTRKDNSYKKRFSQSKLSSYKTIEDFDFAFQPSIDKRLINDCSTCSFISEKRNIVFIGKPGTGKTHLAIAISIKALMKGFKVLFSSCSELLYTLNASKADNTYFKKLEYYLSADLLVLDELGFKKIPSYSANDFFEIISRRYEKGSLIITTNKTFEQWTDIFDDHNLASAILDRIVHYSTIINISGHSYRAKSLKKGGDSN</sequence>
<dbReference type="EMBL" id="JYNY01000158">
    <property type="protein sequence ID" value="KJJ85450.1"/>
    <property type="molecule type" value="Genomic_DNA"/>
</dbReference>
<protein>
    <submittedName>
        <fullName evidence="7">IstB domain-containing protein ATP-binding protein</fullName>
    </submittedName>
</protein>
<dbReference type="InterPro" id="IPR047661">
    <property type="entry name" value="IstB"/>
</dbReference>
<dbReference type="EMBL" id="JYNY01000455">
    <property type="protein sequence ID" value="KJJ83897.1"/>
    <property type="molecule type" value="Genomic_DNA"/>
</dbReference>
<dbReference type="CDD" id="cd00009">
    <property type="entry name" value="AAA"/>
    <property type="match status" value="1"/>
</dbReference>
<name>A0A0F0CJT5_9BACT</name>
<accession>A0A0F0CJT5</accession>
<comment type="similarity">
    <text evidence="1">Belongs to the IS21/IS1162 putative ATP-binding protein family.</text>
</comment>
<evidence type="ECO:0000313" key="20">
    <source>
        <dbReference type="EMBL" id="KJJ85450.1"/>
    </source>
</evidence>
<evidence type="ECO:0000313" key="8">
    <source>
        <dbReference type="EMBL" id="KJJ83662.1"/>
    </source>
</evidence>
<dbReference type="EMBL" id="JYNY01000248">
    <property type="protein sequence ID" value="KJJ84861.1"/>
    <property type="molecule type" value="Genomic_DNA"/>
</dbReference>
<comment type="caution">
    <text evidence="7">The sequence shown here is derived from an EMBL/GenBank/DDBJ whole genome shotgun (WGS) entry which is preliminary data.</text>
</comment>
<evidence type="ECO:0000256" key="1">
    <source>
        <dbReference type="ARBA" id="ARBA00008059"/>
    </source>
</evidence>
<dbReference type="PATRIC" id="fig|1609969.3.peg.1021"/>
<evidence type="ECO:0000313" key="10">
    <source>
        <dbReference type="EMBL" id="KJJ83799.1"/>
    </source>
</evidence>
<evidence type="ECO:0000313" key="26">
    <source>
        <dbReference type="EMBL" id="KJJ86119.1"/>
    </source>
</evidence>
<dbReference type="EMBL" id="JYNY01000645">
    <property type="protein sequence ID" value="KJJ83176.1"/>
    <property type="molecule type" value="Genomic_DNA"/>
</dbReference>
<evidence type="ECO:0000313" key="12">
    <source>
        <dbReference type="EMBL" id="KJJ83897.1"/>
    </source>
</evidence>
<dbReference type="EMBL" id="JYNY01000250">
    <property type="protein sequence ID" value="KJJ84826.1"/>
    <property type="molecule type" value="Genomic_DNA"/>
</dbReference>
<evidence type="ECO:0000313" key="5">
    <source>
        <dbReference type="EMBL" id="KJJ83176.1"/>
    </source>
</evidence>
<evidence type="ECO:0000313" key="27">
    <source>
        <dbReference type="Proteomes" id="UP000033428"/>
    </source>
</evidence>
<evidence type="ECO:0000313" key="24">
    <source>
        <dbReference type="EMBL" id="KJJ85919.1"/>
    </source>
</evidence>
<dbReference type="EMBL" id="JYNY01000502">
    <property type="protein sequence ID" value="KJJ83684.1"/>
    <property type="molecule type" value="Genomic_DNA"/>
</dbReference>
<dbReference type="SMART" id="SM00382">
    <property type="entry name" value="AAA"/>
    <property type="match status" value="1"/>
</dbReference>
<dbReference type="Gene3D" id="3.40.50.300">
    <property type="entry name" value="P-loop containing nucleotide triphosphate hydrolases"/>
    <property type="match status" value="1"/>
</dbReference>
<evidence type="ECO:0000313" key="11">
    <source>
        <dbReference type="EMBL" id="KJJ83820.1"/>
    </source>
</evidence>
<dbReference type="NCBIfam" id="NF038214">
    <property type="entry name" value="IS21_help_AAA"/>
    <property type="match status" value="1"/>
</dbReference>
<dbReference type="EMBL" id="JYNY01000313">
    <property type="protein sequence ID" value="KJJ84641.1"/>
    <property type="molecule type" value="Genomic_DNA"/>
</dbReference>
<dbReference type="EMBL" id="JYNY01000084">
    <property type="protein sequence ID" value="KJJ85723.1"/>
    <property type="molecule type" value="Genomic_DNA"/>
</dbReference>
<dbReference type="InterPro" id="IPR002611">
    <property type="entry name" value="IstB_ATP-bd"/>
</dbReference>
<evidence type="ECO:0000313" key="15">
    <source>
        <dbReference type="EMBL" id="KJJ84826.1"/>
    </source>
</evidence>
<evidence type="ECO:0000313" key="7">
    <source>
        <dbReference type="EMBL" id="KJJ83588.1"/>
    </source>
</evidence>
<keyword evidence="2" id="KW-0547">Nucleotide-binding</keyword>
<evidence type="ECO:0000259" key="4">
    <source>
        <dbReference type="SMART" id="SM00382"/>
    </source>
</evidence>
<dbReference type="EMBL" id="JYNY01000022">
    <property type="protein sequence ID" value="KJJ86022.1"/>
    <property type="molecule type" value="Genomic_DNA"/>
</dbReference>
<evidence type="ECO:0000313" key="22">
    <source>
        <dbReference type="EMBL" id="KJJ85749.1"/>
    </source>
</evidence>
<evidence type="ECO:0000313" key="25">
    <source>
        <dbReference type="EMBL" id="KJJ86022.1"/>
    </source>
</evidence>
<dbReference type="InterPro" id="IPR003593">
    <property type="entry name" value="AAA+_ATPase"/>
</dbReference>
<dbReference type="AlphaFoldDB" id="A0A0F0CJT5"/>
<evidence type="ECO:0000313" key="9">
    <source>
        <dbReference type="EMBL" id="KJJ83684.1"/>
    </source>
</evidence>
<dbReference type="EMBL" id="JYNY01000510">
    <property type="protein sequence ID" value="KJJ83662.1"/>
    <property type="molecule type" value="Genomic_DNA"/>
</dbReference>
<dbReference type="PANTHER" id="PTHR30050:SF4">
    <property type="entry name" value="ATP-BINDING PROTEIN RV3427C IN INSERTION SEQUENCE-RELATED"/>
    <property type="match status" value="1"/>
</dbReference>
<evidence type="ECO:0000313" key="6">
    <source>
        <dbReference type="EMBL" id="KJJ83481.1"/>
    </source>
</evidence>
<dbReference type="EMBL" id="JYNY01000205">
    <property type="protein sequence ID" value="KJJ85184.1"/>
    <property type="molecule type" value="Genomic_DNA"/>
</dbReference>
<organism evidence="7 27">
    <name type="scientific">Candidatus Omnitrophus magneticus</name>
    <dbReference type="NCBI Taxonomy" id="1609969"/>
    <lineage>
        <taxon>Bacteria</taxon>
        <taxon>Pseudomonadati</taxon>
        <taxon>Candidatus Omnitrophota</taxon>
        <taxon>Candidatus Omnitrophus</taxon>
    </lineage>
</organism>
<gene>
    <name evidence="26" type="ORF">OMAG_000015</name>
    <name evidence="25" type="ORF">OMAG_000108</name>
    <name evidence="24" type="ORF">OMAG_000214</name>
    <name evidence="23" type="ORF">OMAG_000286</name>
    <name evidence="22" type="ORF">OMAG_000383</name>
    <name evidence="21" type="ORF">OMAG_000390</name>
    <name evidence="20" type="ORF">OMAG_000680</name>
    <name evidence="19" type="ORF">OMAG_000951</name>
    <name evidence="18" type="ORF">OMAG_001145</name>
    <name evidence="17" type="ORF">OMAG_001211</name>
    <name evidence="16" type="ORF">OMAG_001272</name>
    <name evidence="15" type="ORF">OMAG_001308</name>
    <name evidence="14" type="ORF">OMAG_001415</name>
    <name evidence="13" type="ORF">OMAG_001493</name>
    <name evidence="12" type="ORF">OMAG_002237</name>
    <name evidence="11" type="ORF">OMAG_002311</name>
    <name evidence="10" type="ORF">OMAG_002336</name>
    <name evidence="9" type="ORF">OMAG_002447</name>
    <name evidence="8" type="ORF">OMAG_002471</name>
    <name evidence="7" type="ORF">OMAG_002537</name>
    <name evidence="6" type="ORF">OMAG_002654</name>
    <name evidence="5" type="ORF">OMAG_002954</name>
</gene>
<evidence type="ECO:0000313" key="21">
    <source>
        <dbReference type="EMBL" id="KJJ85723.1"/>
    </source>
</evidence>
<evidence type="ECO:0000256" key="3">
    <source>
        <dbReference type="ARBA" id="ARBA00022840"/>
    </source>
</evidence>
<dbReference type="PANTHER" id="PTHR30050">
    <property type="entry name" value="CHROMOSOMAL REPLICATION INITIATOR PROTEIN DNAA"/>
    <property type="match status" value="1"/>
</dbReference>
<evidence type="ECO:0000313" key="17">
    <source>
        <dbReference type="EMBL" id="KJJ84981.1"/>
    </source>
</evidence>
<dbReference type="EMBL" id="JYNY01000063">
    <property type="protein sequence ID" value="KJJ85848.1"/>
    <property type="molecule type" value="Genomic_DNA"/>
</dbReference>
<dbReference type="EMBL" id="JYNY01000232">
    <property type="protein sequence ID" value="KJJ84981.1"/>
    <property type="molecule type" value="Genomic_DNA"/>
</dbReference>
<evidence type="ECO:0000256" key="2">
    <source>
        <dbReference type="ARBA" id="ARBA00022741"/>
    </source>
</evidence>
<dbReference type="GO" id="GO:0005524">
    <property type="term" value="F:ATP binding"/>
    <property type="evidence" value="ECO:0007669"/>
    <property type="project" value="UniProtKB-KW"/>
</dbReference>
<dbReference type="PIRSF" id="PIRSF003073">
    <property type="entry name" value="DNAC_TnpB_IstB"/>
    <property type="match status" value="1"/>
</dbReference>
<keyword evidence="3 7" id="KW-0067">ATP-binding</keyword>
<evidence type="ECO:0000313" key="14">
    <source>
        <dbReference type="EMBL" id="KJJ84717.1"/>
    </source>
</evidence>
<reference evidence="7 27" key="1">
    <citation type="submission" date="2015-02" db="EMBL/GenBank/DDBJ databases">
        <title>Single-cell genomics of uncultivated deep-branching MTB reveals a conserved set of magnetosome genes.</title>
        <authorList>
            <person name="Kolinko S."/>
            <person name="Richter M."/>
            <person name="Glockner F.O."/>
            <person name="Brachmann A."/>
            <person name="Schuler D."/>
        </authorList>
    </citation>
    <scope>NUCLEOTIDE SEQUENCE [LARGE SCALE GENOMIC DNA]</scope>
    <source>
        <strain evidence="7">SKK-01</strain>
    </source>
</reference>
<feature type="domain" description="AAA+ ATPase" evidence="4">
    <location>
        <begin position="96"/>
        <end position="229"/>
    </location>
</feature>
<dbReference type="Pfam" id="PF01695">
    <property type="entry name" value="IstB_IS21"/>
    <property type="match status" value="1"/>
</dbReference>
<dbReference type="GO" id="GO:0006260">
    <property type="term" value="P:DNA replication"/>
    <property type="evidence" value="ECO:0007669"/>
    <property type="project" value="TreeGrafter"/>
</dbReference>
<dbReference type="Proteomes" id="UP000033428">
    <property type="component" value="Unassembled WGS sequence"/>
</dbReference>
<dbReference type="InterPro" id="IPR028350">
    <property type="entry name" value="DNAC/IstB-like"/>
</dbReference>
<proteinExistence type="inferred from homology"/>
<dbReference type="EMBL" id="JYNY01000039">
    <property type="protein sequence ID" value="KJJ85919.1"/>
    <property type="molecule type" value="Genomic_DNA"/>
</dbReference>
<dbReference type="SUPFAM" id="SSF52540">
    <property type="entry name" value="P-loop containing nucleoside triphosphate hydrolases"/>
    <property type="match status" value="1"/>
</dbReference>
<dbReference type="EMBL" id="JYNY01000278">
    <property type="protein sequence ID" value="KJJ84717.1"/>
    <property type="molecule type" value="Genomic_DNA"/>
</dbReference>